<dbReference type="SUPFAM" id="SSF51011">
    <property type="entry name" value="Glycosyl hydrolase domain"/>
    <property type="match status" value="1"/>
</dbReference>
<dbReference type="PANTHER" id="PTHR43447">
    <property type="entry name" value="ALPHA-AMYLASE"/>
    <property type="match status" value="1"/>
</dbReference>
<feature type="active site" description="Nucleophile" evidence="7">
    <location>
        <position position="229"/>
    </location>
</feature>
<dbReference type="NCBIfam" id="NF006969">
    <property type="entry name" value="PRK09441.1-2"/>
    <property type="match status" value="1"/>
</dbReference>
<dbReference type="InterPro" id="IPR013780">
    <property type="entry name" value="Glyco_hydro_b"/>
</dbReference>
<dbReference type="InterPro" id="IPR017853">
    <property type="entry name" value="GH"/>
</dbReference>
<feature type="binding site" evidence="8">
    <location>
        <position position="106"/>
    </location>
    <ligand>
        <name>Ca(2+)</name>
        <dbReference type="ChEBI" id="CHEBI:29108"/>
        <label>1</label>
    </ligand>
</feature>
<dbReference type="SMART" id="SM00642">
    <property type="entry name" value="Aamy"/>
    <property type="match status" value="1"/>
</dbReference>
<evidence type="ECO:0000313" key="10">
    <source>
        <dbReference type="EMBL" id="HED30980.1"/>
    </source>
</evidence>
<comment type="similarity">
    <text evidence="2">Belongs to the glycosyl hydrolase 13 family.</text>
</comment>
<evidence type="ECO:0000256" key="1">
    <source>
        <dbReference type="ARBA" id="ARBA00001913"/>
    </source>
</evidence>
<evidence type="ECO:0000256" key="2">
    <source>
        <dbReference type="ARBA" id="ARBA00008061"/>
    </source>
</evidence>
<dbReference type="NCBIfam" id="NF006968">
    <property type="entry name" value="PRK09441.1-1"/>
    <property type="match status" value="1"/>
</dbReference>
<dbReference type="GO" id="GO:0004556">
    <property type="term" value="F:alpha-amylase activity"/>
    <property type="evidence" value="ECO:0007669"/>
    <property type="project" value="UniProtKB-EC"/>
</dbReference>
<dbReference type="Pfam" id="PF00128">
    <property type="entry name" value="Alpha-amylase"/>
    <property type="match status" value="1"/>
</dbReference>
<dbReference type="GO" id="GO:0005509">
    <property type="term" value="F:calcium ion binding"/>
    <property type="evidence" value="ECO:0007669"/>
    <property type="project" value="InterPro"/>
</dbReference>
<keyword evidence="5" id="KW-0119">Carbohydrate metabolism</keyword>
<dbReference type="Gene3D" id="2.40.30.140">
    <property type="match status" value="1"/>
</dbReference>
<dbReference type="CDD" id="cd11318">
    <property type="entry name" value="AmyAc_bac_fung_AmyA"/>
    <property type="match status" value="1"/>
</dbReference>
<accession>A0A831STH2</accession>
<comment type="caution">
    <text evidence="10">The sequence shown here is derived from an EMBL/GenBank/DDBJ whole genome shotgun (WGS) entry which is preliminary data.</text>
</comment>
<dbReference type="InterPro" id="IPR013776">
    <property type="entry name" value="A-amylase_thermo"/>
</dbReference>
<feature type="active site" description="Proton donor" evidence="7">
    <location>
        <position position="259"/>
    </location>
</feature>
<evidence type="ECO:0000256" key="8">
    <source>
        <dbReference type="PIRSR" id="PIRSR001021-2"/>
    </source>
</evidence>
<evidence type="ECO:0000259" key="9">
    <source>
        <dbReference type="SMART" id="SM00642"/>
    </source>
</evidence>
<evidence type="ECO:0000256" key="7">
    <source>
        <dbReference type="PIRSR" id="PIRSR001021-1"/>
    </source>
</evidence>
<evidence type="ECO:0000256" key="4">
    <source>
        <dbReference type="ARBA" id="ARBA00022801"/>
    </source>
</evidence>
<keyword evidence="3 8" id="KW-0479">Metal-binding</keyword>
<evidence type="ECO:0000256" key="3">
    <source>
        <dbReference type="ARBA" id="ARBA00022723"/>
    </source>
</evidence>
<dbReference type="PIRSF" id="PIRSF001021">
    <property type="entry name" value="Alph-amls_thrmst"/>
    <property type="match status" value="1"/>
</dbReference>
<name>A0A831STH2_PROAE</name>
<dbReference type="Gene3D" id="2.60.40.1180">
    <property type="entry name" value="Golgi alpha-mannosidase II"/>
    <property type="match status" value="1"/>
</dbReference>
<feature type="binding site" evidence="8">
    <location>
        <position position="192"/>
    </location>
    <ligand>
        <name>Ca(2+)</name>
        <dbReference type="ChEBI" id="CHEBI:29108"/>
        <label>1</label>
    </ligand>
</feature>
<evidence type="ECO:0000256" key="6">
    <source>
        <dbReference type="ARBA" id="ARBA00023295"/>
    </source>
</evidence>
<dbReference type="InterPro" id="IPR006047">
    <property type="entry name" value="GH13_cat_dom"/>
</dbReference>
<keyword evidence="4 10" id="KW-0378">Hydrolase</keyword>
<organism evidence="10">
    <name type="scientific">Prosthecochloris aestuarii</name>
    <dbReference type="NCBI Taxonomy" id="1102"/>
    <lineage>
        <taxon>Bacteria</taxon>
        <taxon>Pseudomonadati</taxon>
        <taxon>Chlorobiota</taxon>
        <taxon>Chlorobiia</taxon>
        <taxon>Chlorobiales</taxon>
        <taxon>Chlorobiaceae</taxon>
        <taxon>Prosthecochloris</taxon>
    </lineage>
</organism>
<reference evidence="10" key="1">
    <citation type="journal article" date="2020" name="mSystems">
        <title>Genome- and Community-Level Interaction Insights into Carbon Utilization and Element Cycling Functions of Hydrothermarchaeota in Hydrothermal Sediment.</title>
        <authorList>
            <person name="Zhou Z."/>
            <person name="Liu Y."/>
            <person name="Xu W."/>
            <person name="Pan J."/>
            <person name="Luo Z.H."/>
            <person name="Li M."/>
        </authorList>
    </citation>
    <scope>NUCLEOTIDE SEQUENCE [LARGE SCALE GENOMIC DNA]</scope>
    <source>
        <strain evidence="10">SpSt-1181</strain>
    </source>
</reference>
<sequence length="480" mass="56186">MAQLRGTMMQSFHWYSSGDGSFWNDWAERMKELSRKGITALWLPPAYKGMAGTWDVGYGVYDLFDCGEFDQKGSRRTKYGTKEEYANCIDAAHDVGIHIYADVVLNHKMGADAQEWTDNVVVVNPYDRNQTFGEHHGRPLWTYFSFPGRGSTYSSMHWHWWHFDATKEYGNIYKLKGKQFETHVDHENVNYDFLMGCDLDFDHEQVRGEVHYWGKWYLDTFGMDGFRIDAVKHIRSFFFREWLDDMRNHAGKHLFAVGEYWSSDISCLRRYIEQTEGRMHLFDVPLHANFHHASKAGDRYDMGSILNNSLVREKPWLAVTIVENHDTQPLQSLESPVEPWFKPLAYAIILLRDEGYPCIFAADYDGAHYHDKGYDISMASHRWMIDLFLDARGRCTFGQRRDYFDHRHTIGWTFGGDAEHKSMAVVMTNSADDTKWMETGRPHTTYRDITRHIDDSAQTNEWGWAPFRTRGGKVSVWIEE</sequence>
<dbReference type="EMBL" id="DSBW01000108">
    <property type="protein sequence ID" value="HED30980.1"/>
    <property type="molecule type" value="Genomic_DNA"/>
</dbReference>
<dbReference type="GO" id="GO:0005975">
    <property type="term" value="P:carbohydrate metabolic process"/>
    <property type="evidence" value="ECO:0007669"/>
    <property type="project" value="InterPro"/>
</dbReference>
<keyword evidence="6 10" id="KW-0326">Glycosidase</keyword>
<proteinExistence type="inferred from homology"/>
<feature type="binding site" evidence="8">
    <location>
        <position position="233"/>
    </location>
    <ligand>
        <name>Ca(2+)</name>
        <dbReference type="ChEBI" id="CHEBI:29108"/>
        <label>1</label>
    </ligand>
</feature>
<feature type="binding site" evidence="8">
    <location>
        <position position="200"/>
    </location>
    <ligand>
        <name>Ca(2+)</name>
        <dbReference type="ChEBI" id="CHEBI:29108"/>
        <label>2</label>
    </ligand>
</feature>
<comment type="cofactor">
    <cofactor evidence="1">
        <name>Ca(2+)</name>
        <dbReference type="ChEBI" id="CHEBI:29108"/>
    </cofactor>
</comment>
<dbReference type="Proteomes" id="UP000886335">
    <property type="component" value="Unassembled WGS sequence"/>
</dbReference>
<protein>
    <submittedName>
        <fullName evidence="10">Alpha-amylase</fullName>
        <ecNumber evidence="10">3.2.1.1</ecNumber>
    </submittedName>
</protein>
<gene>
    <name evidence="10" type="ORF">ENN50_04715</name>
</gene>
<dbReference type="EC" id="3.2.1.1" evidence="10"/>
<feature type="binding site" evidence="8">
    <location>
        <position position="164"/>
    </location>
    <ligand>
        <name>Ca(2+)</name>
        <dbReference type="ChEBI" id="CHEBI:29108"/>
        <label>2</label>
    </ligand>
</feature>
<dbReference type="SUPFAM" id="SSF51445">
    <property type="entry name" value="(Trans)glycosidases"/>
    <property type="match status" value="1"/>
</dbReference>
<keyword evidence="8" id="KW-0106">Calcium</keyword>
<dbReference type="Gene3D" id="3.20.20.80">
    <property type="entry name" value="Glycosidases"/>
    <property type="match status" value="1"/>
</dbReference>
<feature type="binding site" evidence="8">
    <location>
        <position position="198"/>
    </location>
    <ligand>
        <name>Ca(2+)</name>
        <dbReference type="ChEBI" id="CHEBI:29108"/>
        <label>1</label>
    </ligand>
</feature>
<dbReference type="AlphaFoldDB" id="A0A831STH2"/>
<evidence type="ECO:0000256" key="5">
    <source>
        <dbReference type="ARBA" id="ARBA00023277"/>
    </source>
</evidence>
<feature type="domain" description="Glycosyl hydrolase family 13 catalytic" evidence="9">
    <location>
        <begin position="6"/>
        <end position="396"/>
    </location>
</feature>